<dbReference type="AlphaFoldDB" id="A0AAV7LLC9"/>
<evidence type="ECO:0000313" key="3">
    <source>
        <dbReference type="Proteomes" id="UP001066276"/>
    </source>
</evidence>
<comment type="caution">
    <text evidence="2">The sequence shown here is derived from an EMBL/GenBank/DDBJ whole genome shotgun (WGS) entry which is preliminary data.</text>
</comment>
<organism evidence="2 3">
    <name type="scientific">Pleurodeles waltl</name>
    <name type="common">Iberian ribbed newt</name>
    <dbReference type="NCBI Taxonomy" id="8319"/>
    <lineage>
        <taxon>Eukaryota</taxon>
        <taxon>Metazoa</taxon>
        <taxon>Chordata</taxon>
        <taxon>Craniata</taxon>
        <taxon>Vertebrata</taxon>
        <taxon>Euteleostomi</taxon>
        <taxon>Amphibia</taxon>
        <taxon>Batrachia</taxon>
        <taxon>Caudata</taxon>
        <taxon>Salamandroidea</taxon>
        <taxon>Salamandridae</taxon>
        <taxon>Pleurodelinae</taxon>
        <taxon>Pleurodeles</taxon>
    </lineage>
</organism>
<reference evidence="2" key="1">
    <citation type="journal article" date="2022" name="bioRxiv">
        <title>Sequencing and chromosome-scale assembly of the giantPleurodeles waltlgenome.</title>
        <authorList>
            <person name="Brown T."/>
            <person name="Elewa A."/>
            <person name="Iarovenko S."/>
            <person name="Subramanian E."/>
            <person name="Araus A.J."/>
            <person name="Petzold A."/>
            <person name="Susuki M."/>
            <person name="Suzuki K.-i.T."/>
            <person name="Hayashi T."/>
            <person name="Toyoda A."/>
            <person name="Oliveira C."/>
            <person name="Osipova E."/>
            <person name="Leigh N.D."/>
            <person name="Simon A."/>
            <person name="Yun M.H."/>
        </authorList>
    </citation>
    <scope>NUCLEOTIDE SEQUENCE</scope>
    <source>
        <strain evidence="2">20211129_DDA</strain>
        <tissue evidence="2">Liver</tissue>
    </source>
</reference>
<gene>
    <name evidence="2" type="ORF">NDU88_005510</name>
</gene>
<dbReference type="EMBL" id="JANPWB010000015">
    <property type="protein sequence ID" value="KAJ1092400.1"/>
    <property type="molecule type" value="Genomic_DNA"/>
</dbReference>
<accession>A0AAV7LLC9</accession>
<feature type="compositionally biased region" description="Basic and acidic residues" evidence="1">
    <location>
        <begin position="8"/>
        <end position="19"/>
    </location>
</feature>
<evidence type="ECO:0000256" key="1">
    <source>
        <dbReference type="SAM" id="MobiDB-lite"/>
    </source>
</evidence>
<feature type="region of interest" description="Disordered" evidence="1">
    <location>
        <begin position="1"/>
        <end position="37"/>
    </location>
</feature>
<protein>
    <submittedName>
        <fullName evidence="2">Uncharacterized protein</fullName>
    </submittedName>
</protein>
<evidence type="ECO:0000313" key="2">
    <source>
        <dbReference type="EMBL" id="KAJ1092400.1"/>
    </source>
</evidence>
<keyword evidence="3" id="KW-1185">Reference proteome</keyword>
<sequence length="84" mass="9417">MQRSGLSHHGETSLDLLHRAEHKKARRQPSVPWQRLPDTDGLLMSRAPLGSVFRALQSLLGYNLLSYEVAQPGGSSLRLRASRR</sequence>
<name>A0AAV7LLC9_PLEWA</name>
<proteinExistence type="predicted"/>
<dbReference type="Proteomes" id="UP001066276">
    <property type="component" value="Chromosome 11"/>
</dbReference>